<dbReference type="GO" id="GO:0000049">
    <property type="term" value="F:tRNA binding"/>
    <property type="evidence" value="ECO:0007669"/>
    <property type="project" value="InterPro"/>
</dbReference>
<evidence type="ECO:0000256" key="3">
    <source>
        <dbReference type="ARBA" id="ARBA00022722"/>
    </source>
</evidence>
<gene>
    <name evidence="9" type="primary">rnpA</name>
    <name evidence="9" type="ORF">ABLO99_01945</name>
</gene>
<evidence type="ECO:0000256" key="6">
    <source>
        <dbReference type="ARBA" id="ARBA00022884"/>
    </source>
</evidence>
<dbReference type="NCBIfam" id="TIGR00188">
    <property type="entry name" value="rnpA"/>
    <property type="match status" value="1"/>
</dbReference>
<dbReference type="Pfam" id="PF00825">
    <property type="entry name" value="Ribonuclease_P"/>
    <property type="match status" value="1"/>
</dbReference>
<organism evidence="9">
    <name type="scientific">Wolbachia endosymbiont of Armadillidium arcangelii</name>
    <dbReference type="NCBI Taxonomy" id="3158571"/>
    <lineage>
        <taxon>Bacteria</taxon>
        <taxon>Pseudomonadati</taxon>
        <taxon>Pseudomonadota</taxon>
        <taxon>Alphaproteobacteria</taxon>
        <taxon>Rickettsiales</taxon>
        <taxon>Anaplasmataceae</taxon>
        <taxon>Wolbachieae</taxon>
        <taxon>Wolbachia</taxon>
    </lineage>
</organism>
<dbReference type="EC" id="3.1.26.5" evidence="7"/>
<dbReference type="RefSeq" id="WP_153295560.1">
    <property type="nucleotide sequence ID" value="NZ_CP157942.1"/>
</dbReference>
<keyword evidence="8" id="KW-0812">Transmembrane</keyword>
<dbReference type="InterPro" id="IPR000100">
    <property type="entry name" value="RNase_P"/>
</dbReference>
<evidence type="ECO:0000313" key="9">
    <source>
        <dbReference type="EMBL" id="XBS67811.1"/>
    </source>
</evidence>
<sequence length="114" mass="13427">MEHKKKDFSSVFKNKLAFNSSFYRGFYISLYAKKEEEPEKYVNTIRIGLAISKKVEKAAKRNKIKRQLRMLAKISILNISNVGYYYIILTHKNIMQAGYKNLQKDLTICLKKIK</sequence>
<keyword evidence="5 9" id="KW-0378">Hydrolase</keyword>
<accession>A0AAU7Q494</accession>
<protein>
    <recommendedName>
        <fullName evidence="7">Ribonuclease P protein component</fullName>
        <ecNumber evidence="7">3.1.26.5</ecNumber>
    </recommendedName>
</protein>
<evidence type="ECO:0000256" key="7">
    <source>
        <dbReference type="NCBIfam" id="TIGR00188"/>
    </source>
</evidence>
<dbReference type="GO" id="GO:0004526">
    <property type="term" value="F:ribonuclease P activity"/>
    <property type="evidence" value="ECO:0007669"/>
    <property type="project" value="UniProtKB-UniRule"/>
</dbReference>
<dbReference type="InterPro" id="IPR020539">
    <property type="entry name" value="RNase_P_CS"/>
</dbReference>
<proteinExistence type="predicted"/>
<evidence type="ECO:0000256" key="8">
    <source>
        <dbReference type="SAM" id="Phobius"/>
    </source>
</evidence>
<keyword evidence="2" id="KW-0819">tRNA processing</keyword>
<dbReference type="GO" id="GO:0030677">
    <property type="term" value="C:ribonuclease P complex"/>
    <property type="evidence" value="ECO:0007669"/>
    <property type="project" value="TreeGrafter"/>
</dbReference>
<keyword evidence="3" id="KW-0540">Nuclease</keyword>
<dbReference type="Gene3D" id="3.30.230.10">
    <property type="match status" value="1"/>
</dbReference>
<keyword evidence="6" id="KW-0694">RNA-binding</keyword>
<feature type="transmembrane region" description="Helical" evidence="8">
    <location>
        <begin position="70"/>
        <end position="88"/>
    </location>
</feature>
<keyword evidence="8" id="KW-0472">Membrane</keyword>
<dbReference type="AlphaFoldDB" id="A0AAU7Q494"/>
<dbReference type="InterPro" id="IPR020568">
    <property type="entry name" value="Ribosomal_Su5_D2-typ_SF"/>
</dbReference>
<dbReference type="PROSITE" id="PS00648">
    <property type="entry name" value="RIBONUCLEASE_P"/>
    <property type="match status" value="1"/>
</dbReference>
<keyword evidence="4" id="KW-0255">Endonuclease</keyword>
<evidence type="ECO:0000256" key="2">
    <source>
        <dbReference type="ARBA" id="ARBA00022694"/>
    </source>
</evidence>
<evidence type="ECO:0000256" key="4">
    <source>
        <dbReference type="ARBA" id="ARBA00022759"/>
    </source>
</evidence>
<dbReference type="GO" id="GO:0042781">
    <property type="term" value="F:3'-tRNA processing endoribonuclease activity"/>
    <property type="evidence" value="ECO:0007669"/>
    <property type="project" value="TreeGrafter"/>
</dbReference>
<dbReference type="InterPro" id="IPR014721">
    <property type="entry name" value="Ribsml_uS5_D2-typ_fold_subgr"/>
</dbReference>
<dbReference type="PANTHER" id="PTHR33992">
    <property type="entry name" value="RIBONUCLEASE P PROTEIN COMPONENT"/>
    <property type="match status" value="1"/>
</dbReference>
<evidence type="ECO:0000256" key="1">
    <source>
        <dbReference type="ARBA" id="ARBA00002663"/>
    </source>
</evidence>
<dbReference type="SUPFAM" id="SSF54211">
    <property type="entry name" value="Ribosomal protein S5 domain 2-like"/>
    <property type="match status" value="1"/>
</dbReference>
<comment type="function">
    <text evidence="1">RNaseP catalyzes the removal of the 5'-leader sequence from pre-tRNA to produce the mature 5'-terminus. It can also cleave other RNA substrates such as 4.5S RNA. The protein component plays an auxiliary but essential role in vivo by binding to the 5'-leader sequence and broadening the substrate specificity of the ribozyme.</text>
</comment>
<dbReference type="PANTHER" id="PTHR33992:SF1">
    <property type="entry name" value="RIBONUCLEASE P PROTEIN COMPONENT"/>
    <property type="match status" value="1"/>
</dbReference>
<name>A0AAU7Q494_9RICK</name>
<keyword evidence="8" id="KW-1133">Transmembrane helix</keyword>
<dbReference type="EMBL" id="CP157942">
    <property type="protein sequence ID" value="XBS67811.1"/>
    <property type="molecule type" value="Genomic_DNA"/>
</dbReference>
<evidence type="ECO:0000256" key="5">
    <source>
        <dbReference type="ARBA" id="ARBA00022801"/>
    </source>
</evidence>
<reference evidence="9" key="1">
    <citation type="submission" date="2024-06" db="EMBL/GenBank/DDBJ databases">
        <authorList>
            <person name="Dussert Y."/>
            <person name="Peccoud J."/>
            <person name="Pigeault R."/>
        </authorList>
    </citation>
    <scope>NUCLEOTIDE SEQUENCE</scope>
    <source>
        <strain evidence="9">WArc</strain>
    </source>
</reference>